<dbReference type="AlphaFoldDB" id="A0AAV2KY30"/>
<evidence type="ECO:0000313" key="1">
    <source>
        <dbReference type="EMBL" id="CAL1592972.1"/>
    </source>
</evidence>
<reference evidence="1 2" key="1">
    <citation type="submission" date="2024-04" db="EMBL/GenBank/DDBJ databases">
        <authorList>
            <person name="Waldvogel A.-M."/>
            <person name="Schoenle A."/>
        </authorList>
    </citation>
    <scope>NUCLEOTIDE SEQUENCE [LARGE SCALE GENOMIC DNA]</scope>
</reference>
<evidence type="ECO:0000313" key="2">
    <source>
        <dbReference type="Proteomes" id="UP001497482"/>
    </source>
</evidence>
<proteinExistence type="predicted"/>
<keyword evidence="2" id="KW-1185">Reference proteome</keyword>
<organism evidence="1 2">
    <name type="scientific">Knipowitschia caucasica</name>
    <name type="common">Caucasian dwarf goby</name>
    <name type="synonym">Pomatoschistus caucasicus</name>
    <dbReference type="NCBI Taxonomy" id="637954"/>
    <lineage>
        <taxon>Eukaryota</taxon>
        <taxon>Metazoa</taxon>
        <taxon>Chordata</taxon>
        <taxon>Craniata</taxon>
        <taxon>Vertebrata</taxon>
        <taxon>Euteleostomi</taxon>
        <taxon>Actinopterygii</taxon>
        <taxon>Neopterygii</taxon>
        <taxon>Teleostei</taxon>
        <taxon>Neoteleostei</taxon>
        <taxon>Acanthomorphata</taxon>
        <taxon>Gobiaria</taxon>
        <taxon>Gobiiformes</taxon>
        <taxon>Gobioidei</taxon>
        <taxon>Gobiidae</taxon>
        <taxon>Gobiinae</taxon>
        <taxon>Knipowitschia</taxon>
    </lineage>
</organism>
<gene>
    <name evidence="1" type="ORF">KC01_LOCUS22144</name>
</gene>
<name>A0AAV2KY30_KNICA</name>
<protein>
    <submittedName>
        <fullName evidence="1">Uncharacterized protein</fullName>
    </submittedName>
</protein>
<accession>A0AAV2KY30</accession>
<sequence length="314" mass="35889">MDDVFTMKLKSNGLRFKQTLDRLADKYGKLQQCEDEPLEVDMDKTLVETLEHYMALSKKKVETLSKSFVDYKADSQPLRDGTIYSQGNDTSVESGHLETVYLPGQDEATSLLDDSCTIFDQPEDHDEQLEMSLQSQGSSLGEVYMDMLSQIGEACQRQHVSDAADSVSMKYRRLRESKRQPNNSLLQIAARRKSLDYPNLRLSSQLGSPQMDKARRHHSLRRNLSFDSSSLTSSHDFDNDFKKLYHQLVCLNKTMKVPPCKFCLKSPDAASREHSSLNLAALALSPHQRLGKRHELNNYPQSKRFKDGHFTKYL</sequence>
<dbReference type="Proteomes" id="UP001497482">
    <property type="component" value="Chromosome 2"/>
</dbReference>
<dbReference type="EMBL" id="OZ035824">
    <property type="protein sequence ID" value="CAL1592972.1"/>
    <property type="molecule type" value="Genomic_DNA"/>
</dbReference>